<keyword evidence="4" id="KW-1185">Reference proteome</keyword>
<organism evidence="3 4">
    <name type="scientific">Rhizobium quercicola</name>
    <dbReference type="NCBI Taxonomy" id="2901226"/>
    <lineage>
        <taxon>Bacteria</taxon>
        <taxon>Pseudomonadati</taxon>
        <taxon>Pseudomonadota</taxon>
        <taxon>Alphaproteobacteria</taxon>
        <taxon>Hyphomicrobiales</taxon>
        <taxon>Rhizobiaceae</taxon>
        <taxon>Rhizobium/Agrobacterium group</taxon>
        <taxon>Rhizobium</taxon>
    </lineage>
</organism>
<sequence length="365" mass="39891">MPPRFTDEHRTTSEDEGMARPGAAGDDIAALMAEMPHWGSEFERTFANHAPMVLVALARIGGKPHQLRRFFAYYRDTKRLLPFAQARSPLSAETWRASIGHRQSEPELRLFFAGEVSRLGLDGAVRHYLPVLAPGIAASAFHALMRMAYGVLEQDPDAVAIALGYWAATYLALPAATGAEPRTDDPAEVLALTATIPALHGLPLHDLLWQNMRDAAAIPGFRPVVDWLEIGPDTMRRMAATALALFAGTQHFAALHALTGLHWIRLVSAHCDATTTATMLRVFWQGIAALMGELGFPALPEASALDRWRHLPAPGWADIHAAAAESFDEHDISLAFSAFAEMNAYGDPLYRVAAARRLGMIGDYR</sequence>
<comment type="caution">
    <text evidence="3">The sequence shown here is derived from an EMBL/GenBank/DDBJ whole genome shotgun (WGS) entry which is preliminary data.</text>
</comment>
<dbReference type="PANTHER" id="PTHR35870">
    <property type="entry name" value="PROTEIN, PUTATIVE (AFU_ORTHOLOGUE AFUA_5G03330)-RELATED"/>
    <property type="match status" value="1"/>
</dbReference>
<gene>
    <name evidence="3" type="ORF">LRX75_02090</name>
</gene>
<accession>A0A9X1NMM1</accession>
<evidence type="ECO:0000256" key="1">
    <source>
        <dbReference type="ARBA" id="ARBA00023002"/>
    </source>
</evidence>
<dbReference type="PANTHER" id="PTHR35870:SF1">
    <property type="entry name" value="PROTEIN, PUTATIVE (AFU_ORTHOLOGUE AFUA_5G03330)-RELATED"/>
    <property type="match status" value="1"/>
</dbReference>
<evidence type="ECO:0000313" key="3">
    <source>
        <dbReference type="EMBL" id="MCD7107822.1"/>
    </source>
</evidence>
<dbReference type="InterPro" id="IPR025337">
    <property type="entry name" value="Questin_oxidase-like"/>
</dbReference>
<evidence type="ECO:0000313" key="4">
    <source>
        <dbReference type="Proteomes" id="UP001139089"/>
    </source>
</evidence>
<dbReference type="Pfam" id="PF14027">
    <property type="entry name" value="Questin_oxidase"/>
    <property type="match status" value="1"/>
</dbReference>
<dbReference type="Proteomes" id="UP001139089">
    <property type="component" value="Unassembled WGS sequence"/>
</dbReference>
<dbReference type="GO" id="GO:0016491">
    <property type="term" value="F:oxidoreductase activity"/>
    <property type="evidence" value="ECO:0007669"/>
    <property type="project" value="UniProtKB-KW"/>
</dbReference>
<dbReference type="EMBL" id="JAJOZR010000001">
    <property type="protein sequence ID" value="MCD7107822.1"/>
    <property type="molecule type" value="Genomic_DNA"/>
</dbReference>
<keyword evidence="1" id="KW-0560">Oxidoreductase</keyword>
<evidence type="ECO:0000256" key="2">
    <source>
        <dbReference type="SAM" id="MobiDB-lite"/>
    </source>
</evidence>
<proteinExistence type="predicted"/>
<reference evidence="3" key="1">
    <citation type="submission" date="2021-12" db="EMBL/GenBank/DDBJ databases">
        <authorList>
            <person name="Li Y."/>
        </authorList>
    </citation>
    <scope>NUCLEOTIDE SEQUENCE</scope>
    <source>
        <strain evidence="3">DKSPLA3</strain>
    </source>
</reference>
<feature type="compositionally biased region" description="Basic and acidic residues" evidence="2">
    <location>
        <begin position="1"/>
        <end position="13"/>
    </location>
</feature>
<feature type="region of interest" description="Disordered" evidence="2">
    <location>
        <begin position="1"/>
        <end position="22"/>
    </location>
</feature>
<protein>
    <submittedName>
        <fullName evidence="3">Questin oxidase family protein</fullName>
    </submittedName>
</protein>
<dbReference type="AlphaFoldDB" id="A0A9X1NMM1"/>
<name>A0A9X1NMM1_9HYPH</name>